<reference evidence="12 13" key="1">
    <citation type="submission" date="2018-09" db="EMBL/GenBank/DDBJ databases">
        <title>Paracoccus onubensis nov. sp. a moderate halophilic bacterium isolated from Gruta de las Maravillas (Aracena, Spain).</title>
        <authorList>
            <person name="Jurado V."/>
            <person name="Gutierrez-Patricio S."/>
            <person name="Gonzalez-Pimentel J.L."/>
            <person name="Laiz L."/>
            <person name="Saiz-Jimenez C."/>
        </authorList>
    </citation>
    <scope>NUCLEOTIDE SEQUENCE [LARGE SCALE GENOMIC DNA]</scope>
    <source>
        <strain evidence="12 13">DSM 19484</strain>
    </source>
</reference>
<evidence type="ECO:0000256" key="10">
    <source>
        <dbReference type="SAM" id="MobiDB-lite"/>
    </source>
</evidence>
<evidence type="ECO:0000256" key="1">
    <source>
        <dbReference type="ARBA" id="ARBA00022448"/>
    </source>
</evidence>
<comment type="caution">
    <text evidence="12">The sequence shown here is derived from an EMBL/GenBank/DDBJ whole genome shotgun (WGS) entry which is preliminary data.</text>
</comment>
<keyword evidence="6" id="KW-0864">Zinc transport</keyword>
<dbReference type="InterPro" id="IPR027417">
    <property type="entry name" value="P-loop_NTPase"/>
</dbReference>
<dbReference type="SUPFAM" id="SSF52540">
    <property type="entry name" value="P-loop containing nucleoside triphosphate hydrolases"/>
    <property type="match status" value="1"/>
</dbReference>
<evidence type="ECO:0000256" key="9">
    <source>
        <dbReference type="ARBA" id="ARBA00023136"/>
    </source>
</evidence>
<evidence type="ECO:0000256" key="4">
    <source>
        <dbReference type="ARBA" id="ARBA00022833"/>
    </source>
</evidence>
<dbReference type="PANTHER" id="PTHR42734">
    <property type="entry name" value="METAL TRANSPORT SYSTEM ATP-BINDING PROTEIN TM_0124-RELATED"/>
    <property type="match status" value="1"/>
</dbReference>
<gene>
    <name evidence="12" type="ORF">D3P06_11410</name>
</gene>
<sequence length="262" mass="28352">MTALIRSQDLTIHRPGTSEPVLSHVDFRIQPGEIVTVVGPNGSGKSSLIRALLGHVPLARGRVDRRAGLRIGYVPQRVQLDTAIPMTVRRFLSLPRRVPDDQAQAALARTGVPGLGARQLTQLSGGQFQRVLLARALLSDPHLLVLDEPTQGLDQPGIVAFYRLIEDVRRQTGAAVLMVSHDLLVVMRSSDRVICLNGHVCCEGTPQHVSTAPEYRALFGAGAEGTLALYRHDHDHHHDLAGPEADHLHGPGCTHGHSPTAH</sequence>
<keyword evidence="4" id="KW-0862">Zinc</keyword>
<dbReference type="GO" id="GO:0005524">
    <property type="term" value="F:ATP binding"/>
    <property type="evidence" value="ECO:0007669"/>
    <property type="project" value="UniProtKB-KW"/>
</dbReference>
<evidence type="ECO:0000256" key="2">
    <source>
        <dbReference type="ARBA" id="ARBA00022475"/>
    </source>
</evidence>
<evidence type="ECO:0000256" key="3">
    <source>
        <dbReference type="ARBA" id="ARBA00022741"/>
    </source>
</evidence>
<dbReference type="GO" id="GO:0016887">
    <property type="term" value="F:ATP hydrolysis activity"/>
    <property type="evidence" value="ECO:0007669"/>
    <property type="project" value="InterPro"/>
</dbReference>
<keyword evidence="13" id="KW-1185">Reference proteome</keyword>
<accession>A0A418ZV75</accession>
<organism evidence="12 13">
    <name type="scientific">Paracoccus aestuarii</name>
    <dbReference type="NCBI Taxonomy" id="453842"/>
    <lineage>
        <taxon>Bacteria</taxon>
        <taxon>Pseudomonadati</taxon>
        <taxon>Pseudomonadota</taxon>
        <taxon>Alphaproteobacteria</taxon>
        <taxon>Rhodobacterales</taxon>
        <taxon>Paracoccaceae</taxon>
        <taxon>Paracoccus</taxon>
    </lineage>
</organism>
<name>A0A418ZV75_9RHOB</name>
<proteinExistence type="predicted"/>
<dbReference type="EMBL" id="QZEV01000057">
    <property type="protein sequence ID" value="RJL02350.1"/>
    <property type="molecule type" value="Genomic_DNA"/>
</dbReference>
<dbReference type="InterPro" id="IPR050153">
    <property type="entry name" value="Metal_Ion_Import_ABC"/>
</dbReference>
<dbReference type="PROSITE" id="PS50893">
    <property type="entry name" value="ABC_TRANSPORTER_2"/>
    <property type="match status" value="1"/>
</dbReference>
<dbReference type="Pfam" id="PF00005">
    <property type="entry name" value="ABC_tran"/>
    <property type="match status" value="1"/>
</dbReference>
<keyword evidence="1" id="KW-0813">Transport</keyword>
<keyword evidence="3" id="KW-0547">Nucleotide-binding</keyword>
<dbReference type="Proteomes" id="UP000285530">
    <property type="component" value="Unassembled WGS sequence"/>
</dbReference>
<dbReference type="InterPro" id="IPR003593">
    <property type="entry name" value="AAA+_ATPase"/>
</dbReference>
<protein>
    <submittedName>
        <fullName evidence="12">Metal ABC transporter ATP-binding protein</fullName>
    </submittedName>
</protein>
<evidence type="ECO:0000256" key="8">
    <source>
        <dbReference type="ARBA" id="ARBA00023065"/>
    </source>
</evidence>
<feature type="region of interest" description="Disordered" evidence="10">
    <location>
        <begin position="236"/>
        <end position="262"/>
    </location>
</feature>
<keyword evidence="9" id="KW-0472">Membrane</keyword>
<evidence type="ECO:0000256" key="6">
    <source>
        <dbReference type="ARBA" id="ARBA00022906"/>
    </source>
</evidence>
<dbReference type="AlphaFoldDB" id="A0A418ZV75"/>
<feature type="domain" description="ABC transporter" evidence="11">
    <location>
        <begin position="5"/>
        <end position="222"/>
    </location>
</feature>
<dbReference type="Gene3D" id="3.40.50.300">
    <property type="entry name" value="P-loop containing nucleotide triphosphate hydrolases"/>
    <property type="match status" value="1"/>
</dbReference>
<dbReference type="InterPro" id="IPR017871">
    <property type="entry name" value="ABC_transporter-like_CS"/>
</dbReference>
<dbReference type="PROSITE" id="PS00211">
    <property type="entry name" value="ABC_TRANSPORTER_1"/>
    <property type="match status" value="1"/>
</dbReference>
<dbReference type="SMART" id="SM00382">
    <property type="entry name" value="AAA"/>
    <property type="match status" value="1"/>
</dbReference>
<dbReference type="GO" id="GO:0006829">
    <property type="term" value="P:zinc ion transport"/>
    <property type="evidence" value="ECO:0007669"/>
    <property type="project" value="UniProtKB-KW"/>
</dbReference>
<dbReference type="RefSeq" id="WP_119886678.1">
    <property type="nucleotide sequence ID" value="NZ_CP067169.1"/>
</dbReference>
<dbReference type="PANTHER" id="PTHR42734:SF9">
    <property type="entry name" value="ZINC IMPORT ATP-BINDING PROTEIN ZNUC"/>
    <property type="match status" value="1"/>
</dbReference>
<evidence type="ECO:0000313" key="12">
    <source>
        <dbReference type="EMBL" id="RJL02350.1"/>
    </source>
</evidence>
<keyword evidence="8" id="KW-0406">Ion transport</keyword>
<evidence type="ECO:0000256" key="7">
    <source>
        <dbReference type="ARBA" id="ARBA00022967"/>
    </source>
</evidence>
<keyword evidence="2" id="KW-1003">Cell membrane</keyword>
<dbReference type="OrthoDB" id="9780942at2"/>
<dbReference type="InterPro" id="IPR003439">
    <property type="entry name" value="ABC_transporter-like_ATP-bd"/>
</dbReference>
<dbReference type="GO" id="GO:0010043">
    <property type="term" value="P:response to zinc ion"/>
    <property type="evidence" value="ECO:0007669"/>
    <property type="project" value="TreeGrafter"/>
</dbReference>
<feature type="compositionally biased region" description="Basic and acidic residues" evidence="10">
    <location>
        <begin position="236"/>
        <end position="249"/>
    </location>
</feature>
<evidence type="ECO:0000256" key="5">
    <source>
        <dbReference type="ARBA" id="ARBA00022840"/>
    </source>
</evidence>
<keyword evidence="5 12" id="KW-0067">ATP-binding</keyword>
<evidence type="ECO:0000259" key="11">
    <source>
        <dbReference type="PROSITE" id="PS50893"/>
    </source>
</evidence>
<keyword evidence="7" id="KW-1278">Translocase</keyword>
<evidence type="ECO:0000313" key="13">
    <source>
        <dbReference type="Proteomes" id="UP000285530"/>
    </source>
</evidence>